<proteinExistence type="predicted"/>
<keyword evidence="3" id="KW-1185">Reference proteome</keyword>
<dbReference type="SMART" id="SM00953">
    <property type="entry name" value="RES"/>
    <property type="match status" value="1"/>
</dbReference>
<evidence type="ECO:0000313" key="2">
    <source>
        <dbReference type="EMBL" id="MDR7377102.1"/>
    </source>
</evidence>
<evidence type="ECO:0000313" key="3">
    <source>
        <dbReference type="Proteomes" id="UP001180487"/>
    </source>
</evidence>
<accession>A0ABU2C781</accession>
<dbReference type="Proteomes" id="UP001180487">
    <property type="component" value="Unassembled WGS sequence"/>
</dbReference>
<dbReference type="EMBL" id="JAVDXT010000001">
    <property type="protein sequence ID" value="MDR7377102.1"/>
    <property type="molecule type" value="Genomic_DNA"/>
</dbReference>
<reference evidence="2 3" key="1">
    <citation type="submission" date="2023-07" db="EMBL/GenBank/DDBJ databases">
        <title>Sorghum-associated microbial communities from plants grown in Nebraska, USA.</title>
        <authorList>
            <person name="Schachtman D."/>
        </authorList>
    </citation>
    <scope>NUCLEOTIDE SEQUENCE [LARGE SCALE GENOMIC DNA]</scope>
    <source>
        <strain evidence="2 3">BE313</strain>
    </source>
</reference>
<sequence length="470" mass="51636">MDAEFICLTCLQDSHLRRELPEEDESCDLCGSPGPSVRLDEVASRCDQVLDAHFETTNGDESIWLYDRPPSGTDLEETLAGLKVVADEAVEQLAEALRACWFDRDTGESKYSEDGDVYPRFRPRSDMGGSMSQAWERIHDSLQHEARYLNPAASQLLDQVFGEVHADHTVAGLPVVVDAGPGSAIAQLFRARAFQADKPLIEALERPELLLGTPEQGKGKAGRMNAHGQPTFYGASTVDVAVAEVRPPVGSKVVTAAFELTRPLKLIDFRQLGKLKVDRSLSLFDPRSIERAQRRDFLSQLVDTLVQPVMPDSRDRDYLATQVLADYLATHREGPIDGVIYDSVQGRVWPWEPGRNGETATVGFNVALFPRASQVKGADGRQTAHAALYKWEDDGPGRYLAPAIIAIPEAAKVREEPWTLAPGNTSKARRLDALELVLPSIEVHEVKAVAVKTYSREVEVSSPQGGSAFP</sequence>
<gene>
    <name evidence="2" type="ORF">J2X19_001760</name>
</gene>
<name>A0ABU2C781_9BURK</name>
<protein>
    <recommendedName>
        <fullName evidence="1">RES domain-containing protein</fullName>
    </recommendedName>
</protein>
<dbReference type="Pfam" id="PF08808">
    <property type="entry name" value="RES"/>
    <property type="match status" value="1"/>
</dbReference>
<feature type="domain" description="RES" evidence="1">
    <location>
        <begin position="207"/>
        <end position="379"/>
    </location>
</feature>
<comment type="caution">
    <text evidence="2">The sequence shown here is derived from an EMBL/GenBank/DDBJ whole genome shotgun (WGS) entry which is preliminary data.</text>
</comment>
<dbReference type="InterPro" id="IPR014914">
    <property type="entry name" value="RES_dom"/>
</dbReference>
<organism evidence="2 3">
    <name type="scientific">Rhodoferax ferrireducens</name>
    <dbReference type="NCBI Taxonomy" id="192843"/>
    <lineage>
        <taxon>Bacteria</taxon>
        <taxon>Pseudomonadati</taxon>
        <taxon>Pseudomonadota</taxon>
        <taxon>Betaproteobacteria</taxon>
        <taxon>Burkholderiales</taxon>
        <taxon>Comamonadaceae</taxon>
        <taxon>Rhodoferax</taxon>
    </lineage>
</organism>
<evidence type="ECO:0000259" key="1">
    <source>
        <dbReference type="SMART" id="SM00953"/>
    </source>
</evidence>